<dbReference type="OrthoDB" id="2982262at2"/>
<proteinExistence type="predicted"/>
<comment type="caution">
    <text evidence="2">The sequence shown here is derived from an EMBL/GenBank/DDBJ whole genome shotgun (WGS) entry which is preliminary data.</text>
</comment>
<keyword evidence="3" id="KW-1185">Reference proteome</keyword>
<dbReference type="AlphaFoldDB" id="A0A0M8MFY0"/>
<reference evidence="2" key="1">
    <citation type="submission" date="2015-04" db="EMBL/GenBank/DDBJ databases">
        <title>Complete genome sequence of Microbacterium chocolatum SIT 101, a bacterium enantioselectively hydrolyzing mesomeric diesters.</title>
        <authorList>
            <person name="Li X."/>
            <person name="Xu Y."/>
        </authorList>
    </citation>
    <scope>NUCLEOTIDE SEQUENCE [LARGE SCALE GENOMIC DNA]</scope>
    <source>
        <strain evidence="2">SIT 101</strain>
    </source>
</reference>
<dbReference type="Proteomes" id="UP000037737">
    <property type="component" value="Unassembled WGS sequence"/>
</dbReference>
<accession>A0A0M8MFY0</accession>
<evidence type="ECO:0000256" key="1">
    <source>
        <dbReference type="SAM" id="MobiDB-lite"/>
    </source>
</evidence>
<organism evidence="2 3">
    <name type="scientific">Microbacterium aurantiacum</name>
    <dbReference type="NCBI Taxonomy" id="162393"/>
    <lineage>
        <taxon>Bacteria</taxon>
        <taxon>Bacillati</taxon>
        <taxon>Actinomycetota</taxon>
        <taxon>Actinomycetes</taxon>
        <taxon>Micrococcales</taxon>
        <taxon>Microbacteriaceae</taxon>
        <taxon>Microbacterium</taxon>
    </lineage>
</organism>
<evidence type="ECO:0000313" key="3">
    <source>
        <dbReference type="Proteomes" id="UP000037737"/>
    </source>
</evidence>
<protein>
    <submittedName>
        <fullName evidence="2">Uncharacterized protein</fullName>
    </submittedName>
</protein>
<dbReference type="PATRIC" id="fig|84292.3.peg.788"/>
<name>A0A0M8MFY0_9MICO</name>
<dbReference type="EMBL" id="LAVO01000003">
    <property type="protein sequence ID" value="KOS11676.1"/>
    <property type="molecule type" value="Genomic_DNA"/>
</dbReference>
<dbReference type="KEGG" id="mcw:A8L33_02420"/>
<feature type="region of interest" description="Disordered" evidence="1">
    <location>
        <begin position="100"/>
        <end position="119"/>
    </location>
</feature>
<sequence length="210" mass="23790">MRVMSIVKTTLPGRVSDEYVDLDQNIRGVTGVLYDAFVFRIGLEQPRGNLAAGIRLAGGRVVTAPFGHRFTLNSDDTSIRGVLRQMDEWARLRLPDKYLERFDPPTSQPAEKAEQAPEPETVEYDYFAQITYRNGVRVPVRVFRTTGGQDEIYGAKEQKWTPDAAGVLREDRLGVRDHEIWPVTRLQAGQIMLMIRSGDYLPLDIPGIRD</sequence>
<evidence type="ECO:0000313" key="2">
    <source>
        <dbReference type="EMBL" id="KOS11676.1"/>
    </source>
</evidence>
<gene>
    <name evidence="2" type="ORF">XI38_03785</name>
</gene>